<dbReference type="InterPro" id="IPR045404">
    <property type="entry name" value="Gp13-like"/>
</dbReference>
<evidence type="ECO:0000313" key="1">
    <source>
        <dbReference type="EMBL" id="DAF57018.1"/>
    </source>
</evidence>
<organism evidence="1">
    <name type="scientific">Siphoviridae sp. ctB242</name>
    <dbReference type="NCBI Taxonomy" id="2827800"/>
    <lineage>
        <taxon>Viruses</taxon>
        <taxon>Duplodnaviria</taxon>
        <taxon>Heunggongvirae</taxon>
        <taxon>Uroviricota</taxon>
        <taxon>Caudoviricetes</taxon>
    </lineage>
</organism>
<protein>
    <submittedName>
        <fullName evidence="1">Major capsid protein</fullName>
    </submittedName>
</protein>
<dbReference type="EMBL" id="BK032726">
    <property type="protein sequence ID" value="DAF57018.1"/>
    <property type="molecule type" value="Genomic_DNA"/>
</dbReference>
<sequence>MALTKFADMVIVPEKFTSYVNERTAKLSALIRSGVAAPNPQVAQVINGTPDGGNMVVMPFYNPLDGEDEVFGEDPLTPDGVKTGSERATLLIRQKSWSSTDLAHVKGGSDPMAAIMDLTADWWLEREQVTLISELKGLFDTSGALATNHLLDISTQSGTDAVIGVDATLSAKNLMGDAYNKIKAVAMHSATFTALQKQQKIETEYSSDLKVKIDYYLGYEVIVDDTMPVNSGVYDTYFLGARAFTRETGAPNGLKLVETDRDTLGAKDILINRKAFVLHPNGVSFTGNPTKAYAENSDLATASNWKLVKDAKNVPIVCLRHKI</sequence>
<reference evidence="1" key="1">
    <citation type="journal article" date="2021" name="Proc. Natl. Acad. Sci. U.S.A.">
        <title>A Catalog of Tens of Thousands of Viruses from Human Metagenomes Reveals Hidden Associations with Chronic Diseases.</title>
        <authorList>
            <person name="Tisza M.J."/>
            <person name="Buck C.B."/>
        </authorList>
    </citation>
    <scope>NUCLEOTIDE SEQUENCE</scope>
    <source>
        <strain evidence="1">CtB242</strain>
    </source>
</reference>
<accession>A0A8S5T2L4</accession>
<dbReference type="Pfam" id="PF20036">
    <property type="entry name" value="Gp13-like"/>
    <property type="match status" value="1"/>
</dbReference>
<name>A0A8S5T2L4_9CAUD</name>
<proteinExistence type="predicted"/>